<name>A0ABP6S3E7_9PSEU</name>
<accession>A0ABP6S3E7</accession>
<evidence type="ECO:0000259" key="2">
    <source>
        <dbReference type="Pfam" id="PF00441"/>
    </source>
</evidence>
<proteinExistence type="predicted"/>
<dbReference type="Gene3D" id="1.20.140.10">
    <property type="entry name" value="Butyryl-CoA Dehydrogenase, subunit A, domain 3"/>
    <property type="match status" value="1"/>
</dbReference>
<dbReference type="Pfam" id="PF00441">
    <property type="entry name" value="Acyl-CoA_dh_1"/>
    <property type="match status" value="1"/>
</dbReference>
<evidence type="ECO:0000256" key="1">
    <source>
        <dbReference type="ARBA" id="ARBA00022630"/>
    </source>
</evidence>
<organism evidence="3 4">
    <name type="scientific">Saccharopolyspora gregorii</name>
    <dbReference type="NCBI Taxonomy" id="33914"/>
    <lineage>
        <taxon>Bacteria</taxon>
        <taxon>Bacillati</taxon>
        <taxon>Actinomycetota</taxon>
        <taxon>Actinomycetes</taxon>
        <taxon>Pseudonocardiales</taxon>
        <taxon>Pseudonocardiaceae</taxon>
        <taxon>Saccharopolyspora</taxon>
    </lineage>
</organism>
<dbReference type="Proteomes" id="UP001500483">
    <property type="component" value="Unassembled WGS sequence"/>
</dbReference>
<keyword evidence="4" id="KW-1185">Reference proteome</keyword>
<dbReference type="RefSeq" id="WP_344931736.1">
    <property type="nucleotide sequence ID" value="NZ_BAAAYK010000048.1"/>
</dbReference>
<dbReference type="InterPro" id="IPR009075">
    <property type="entry name" value="AcylCo_DH/oxidase_C"/>
</dbReference>
<feature type="domain" description="Acyl-CoA dehydrogenase/oxidase C-terminal" evidence="2">
    <location>
        <begin position="2"/>
        <end position="55"/>
    </location>
</feature>
<dbReference type="SUPFAM" id="SSF47203">
    <property type="entry name" value="Acyl-CoA dehydrogenase C-terminal domain-like"/>
    <property type="match status" value="1"/>
</dbReference>
<keyword evidence="1" id="KW-0285">Flavoprotein</keyword>
<evidence type="ECO:0000313" key="4">
    <source>
        <dbReference type="Proteomes" id="UP001500483"/>
    </source>
</evidence>
<evidence type="ECO:0000313" key="3">
    <source>
        <dbReference type="EMBL" id="GAA3366898.1"/>
    </source>
</evidence>
<dbReference type="EMBL" id="BAAAYK010000048">
    <property type="protein sequence ID" value="GAA3366898.1"/>
    <property type="molecule type" value="Genomic_DNA"/>
</dbReference>
<reference evidence="4" key="1">
    <citation type="journal article" date="2019" name="Int. J. Syst. Evol. Microbiol.">
        <title>The Global Catalogue of Microorganisms (GCM) 10K type strain sequencing project: providing services to taxonomists for standard genome sequencing and annotation.</title>
        <authorList>
            <consortium name="The Broad Institute Genomics Platform"/>
            <consortium name="The Broad Institute Genome Sequencing Center for Infectious Disease"/>
            <person name="Wu L."/>
            <person name="Ma J."/>
        </authorList>
    </citation>
    <scope>NUCLEOTIDE SEQUENCE [LARGE SCALE GENOMIC DNA]</scope>
    <source>
        <strain evidence="4">JCM 9687</strain>
    </source>
</reference>
<protein>
    <recommendedName>
        <fullName evidence="2">Acyl-CoA dehydrogenase/oxidase C-terminal domain-containing protein</fullName>
    </recommendedName>
</protein>
<gene>
    <name evidence="3" type="ORF">GCM10020366_72110</name>
</gene>
<sequence length="58" mass="6240">MHELAKHVSLEGMQCSAANGYATEYGMEALLRSTTVVSTVYGGTSEIQRDIIGKTYGL</sequence>
<dbReference type="InterPro" id="IPR036250">
    <property type="entry name" value="AcylCo_DH-like_C"/>
</dbReference>
<comment type="caution">
    <text evidence="3">The sequence shown here is derived from an EMBL/GenBank/DDBJ whole genome shotgun (WGS) entry which is preliminary data.</text>
</comment>